<keyword evidence="4" id="KW-0479">Metal-binding</keyword>
<protein>
    <recommendedName>
        <fullName evidence="3">inorganic diphosphatase</fullName>
        <ecNumber evidence="3">3.6.1.1</ecNumber>
    </recommendedName>
</protein>
<reference evidence="7" key="1">
    <citation type="submission" date="2013-04" db="EMBL/GenBank/DDBJ databases">
        <authorList>
            <person name="Qu J."/>
            <person name="Murali S.C."/>
            <person name="Bandaranaike D."/>
            <person name="Bellair M."/>
            <person name="Blankenburg K."/>
            <person name="Chao H."/>
            <person name="Dinh H."/>
            <person name="Doddapaneni H."/>
            <person name="Downs B."/>
            <person name="Dugan-Rocha S."/>
            <person name="Elkadiri S."/>
            <person name="Gnanaolivu R.D."/>
            <person name="Hernandez B."/>
            <person name="Javaid M."/>
            <person name="Jayaseelan J.C."/>
            <person name="Lee S."/>
            <person name="Li M."/>
            <person name="Ming W."/>
            <person name="Munidasa M."/>
            <person name="Muniz J."/>
            <person name="Nguyen L."/>
            <person name="Ongeri F."/>
            <person name="Osuji N."/>
            <person name="Pu L.-L."/>
            <person name="Puazo M."/>
            <person name="Qu C."/>
            <person name="Quiroz J."/>
            <person name="Raj R."/>
            <person name="Weissenberger G."/>
            <person name="Xin Y."/>
            <person name="Zou X."/>
            <person name="Han Y."/>
            <person name="Richards S."/>
            <person name="Worley K."/>
            <person name="Muzny D."/>
            <person name="Gibbs R."/>
        </authorList>
    </citation>
    <scope>NUCLEOTIDE SEQUENCE</scope>
    <source>
        <strain evidence="7">Sampled in the wild</strain>
    </source>
</reference>
<evidence type="ECO:0000256" key="5">
    <source>
        <dbReference type="ARBA" id="ARBA00022801"/>
    </source>
</evidence>
<keyword evidence="8" id="KW-1185">Reference proteome</keyword>
<dbReference type="EMBL" id="KZ308255">
    <property type="protein sequence ID" value="KAG8225849.1"/>
    <property type="molecule type" value="Genomic_DNA"/>
</dbReference>
<dbReference type="Gene3D" id="3.90.80.10">
    <property type="entry name" value="Inorganic pyrophosphatase"/>
    <property type="match status" value="1"/>
</dbReference>
<dbReference type="PANTHER" id="PTHR10286">
    <property type="entry name" value="INORGANIC PYROPHOSPHATASE"/>
    <property type="match status" value="1"/>
</dbReference>
<dbReference type="Pfam" id="PF00719">
    <property type="entry name" value="Pyrophosphatase"/>
    <property type="match status" value="1"/>
</dbReference>
<comment type="caution">
    <text evidence="7">The sequence shown here is derived from an EMBL/GenBank/DDBJ whole genome shotgun (WGS) entry which is preliminary data.</text>
</comment>
<evidence type="ECO:0000256" key="4">
    <source>
        <dbReference type="ARBA" id="ARBA00022723"/>
    </source>
</evidence>
<keyword evidence="5" id="KW-0378">Hydrolase</keyword>
<evidence type="ECO:0000313" key="8">
    <source>
        <dbReference type="Proteomes" id="UP000792457"/>
    </source>
</evidence>
<evidence type="ECO:0000313" key="7">
    <source>
        <dbReference type="EMBL" id="KAG8225849.1"/>
    </source>
</evidence>
<dbReference type="GO" id="GO:0006796">
    <property type="term" value="P:phosphate-containing compound metabolic process"/>
    <property type="evidence" value="ECO:0007669"/>
    <property type="project" value="InterPro"/>
</dbReference>
<comment type="similarity">
    <text evidence="2">Belongs to the PPase family.</text>
</comment>
<dbReference type="GO" id="GO:0005737">
    <property type="term" value="C:cytoplasm"/>
    <property type="evidence" value="ECO:0007669"/>
    <property type="project" value="InterPro"/>
</dbReference>
<evidence type="ECO:0000256" key="2">
    <source>
        <dbReference type="ARBA" id="ARBA00006220"/>
    </source>
</evidence>
<proteinExistence type="inferred from homology"/>
<evidence type="ECO:0000256" key="1">
    <source>
        <dbReference type="ARBA" id="ARBA00001946"/>
    </source>
</evidence>
<dbReference type="GO" id="GO:0000287">
    <property type="term" value="F:magnesium ion binding"/>
    <property type="evidence" value="ECO:0007669"/>
    <property type="project" value="InterPro"/>
</dbReference>
<evidence type="ECO:0000256" key="3">
    <source>
        <dbReference type="ARBA" id="ARBA00012146"/>
    </source>
</evidence>
<keyword evidence="6" id="KW-0460">Magnesium</keyword>
<dbReference type="GO" id="GO:0004427">
    <property type="term" value="F:inorganic diphosphate phosphatase activity"/>
    <property type="evidence" value="ECO:0007669"/>
    <property type="project" value="UniProtKB-EC"/>
</dbReference>
<evidence type="ECO:0000256" key="6">
    <source>
        <dbReference type="ARBA" id="ARBA00022842"/>
    </source>
</evidence>
<dbReference type="AlphaFoldDB" id="A0A8K0K097"/>
<dbReference type="Proteomes" id="UP000792457">
    <property type="component" value="Unassembled WGS sequence"/>
</dbReference>
<comment type="cofactor">
    <cofactor evidence="1">
        <name>Mg(2+)</name>
        <dbReference type="ChEBI" id="CHEBI:18420"/>
    </cofactor>
</comment>
<gene>
    <name evidence="7" type="ORF">J437_LFUL004778</name>
</gene>
<accession>A0A8K0K097</accession>
<dbReference type="InterPro" id="IPR008162">
    <property type="entry name" value="Pyrophosphatase"/>
</dbReference>
<reference evidence="7" key="2">
    <citation type="submission" date="2017-10" db="EMBL/GenBank/DDBJ databases">
        <title>Ladona fulva Genome sequencing and assembly.</title>
        <authorList>
            <person name="Murali S."/>
            <person name="Richards S."/>
            <person name="Bandaranaike D."/>
            <person name="Bellair M."/>
            <person name="Blankenburg K."/>
            <person name="Chao H."/>
            <person name="Dinh H."/>
            <person name="Doddapaneni H."/>
            <person name="Dugan-Rocha S."/>
            <person name="Elkadiri S."/>
            <person name="Gnanaolivu R."/>
            <person name="Hernandez B."/>
            <person name="Skinner E."/>
            <person name="Javaid M."/>
            <person name="Lee S."/>
            <person name="Li M."/>
            <person name="Ming W."/>
            <person name="Munidasa M."/>
            <person name="Muniz J."/>
            <person name="Nguyen L."/>
            <person name="Hughes D."/>
            <person name="Osuji N."/>
            <person name="Pu L.-L."/>
            <person name="Puazo M."/>
            <person name="Qu C."/>
            <person name="Quiroz J."/>
            <person name="Raj R."/>
            <person name="Weissenberger G."/>
            <person name="Xin Y."/>
            <person name="Zou X."/>
            <person name="Han Y."/>
            <person name="Worley K."/>
            <person name="Muzny D."/>
            <person name="Gibbs R."/>
        </authorList>
    </citation>
    <scope>NUCLEOTIDE SEQUENCE</scope>
    <source>
        <strain evidence="7">Sampled in the wild</strain>
    </source>
</reference>
<dbReference type="InterPro" id="IPR036649">
    <property type="entry name" value="Pyrophosphatase_sf"/>
</dbReference>
<dbReference type="SUPFAM" id="SSF50324">
    <property type="entry name" value="Inorganic pyrophosphatase"/>
    <property type="match status" value="1"/>
</dbReference>
<organism evidence="7 8">
    <name type="scientific">Ladona fulva</name>
    <name type="common">Scarce chaser dragonfly</name>
    <name type="synonym">Libellula fulva</name>
    <dbReference type="NCBI Taxonomy" id="123851"/>
    <lineage>
        <taxon>Eukaryota</taxon>
        <taxon>Metazoa</taxon>
        <taxon>Ecdysozoa</taxon>
        <taxon>Arthropoda</taxon>
        <taxon>Hexapoda</taxon>
        <taxon>Insecta</taxon>
        <taxon>Pterygota</taxon>
        <taxon>Palaeoptera</taxon>
        <taxon>Odonata</taxon>
        <taxon>Epiprocta</taxon>
        <taxon>Anisoptera</taxon>
        <taxon>Libelluloidea</taxon>
        <taxon>Libellulidae</taxon>
        <taxon>Ladona</taxon>
    </lineage>
</organism>
<dbReference type="EC" id="3.6.1.1" evidence="3"/>
<dbReference type="OrthoDB" id="1608002at2759"/>
<sequence length="285" mass="32770">MYSVKERGTPNASDYRIYICNESGPISPFHDIPIWADVKEKTVNMIVEMPRWTNAKMEVCISETLNPMKQDDSGGKLRYVKNCFPYHGIMWNYGSIPQTWEDTNAIDEVTKCKGDGEPLDIIDIGNRVPKRGEVIEVKVLGILAVIDRNKTDWKVIGINVDDEMCHRLNDVEDIFKEFPDILTSTKEWLRRYRRVDGKPENEFAFNGEAKGRDLALHVIDIAHNHWLGLIKDGEEQEEISCANVTIYESPFNITVEDALQTLEASPSLQKPVSLDPSIDKWYFFW</sequence>
<name>A0A8K0K097_LADFU</name>